<evidence type="ECO:0000256" key="1">
    <source>
        <dbReference type="ARBA" id="ARBA00023015"/>
    </source>
</evidence>
<dbReference type="RefSeq" id="WP_241058015.1">
    <property type="nucleotide sequence ID" value="NZ_JAKWJU010000002.1"/>
</dbReference>
<organism evidence="6 7">
    <name type="scientific">Streptomyces marispadix</name>
    <dbReference type="NCBI Taxonomy" id="2922868"/>
    <lineage>
        <taxon>Bacteria</taxon>
        <taxon>Bacillati</taxon>
        <taxon>Actinomycetota</taxon>
        <taxon>Actinomycetes</taxon>
        <taxon>Kitasatosporales</taxon>
        <taxon>Streptomycetaceae</taxon>
        <taxon>Streptomyces</taxon>
    </lineage>
</organism>
<proteinExistence type="predicted"/>
<reference evidence="6" key="1">
    <citation type="submission" date="2022-03" db="EMBL/GenBank/DDBJ databases">
        <authorList>
            <person name="Santos J.D.N."/>
            <person name="Kallscheuer N."/>
            <person name="Jogler C."/>
            <person name="Lage O.M."/>
        </authorList>
    </citation>
    <scope>NUCLEOTIDE SEQUENCE</scope>
    <source>
        <strain evidence="6">M600PL45_2</strain>
    </source>
</reference>
<evidence type="ECO:0000256" key="3">
    <source>
        <dbReference type="ARBA" id="ARBA00023163"/>
    </source>
</evidence>
<dbReference type="InterPro" id="IPR001845">
    <property type="entry name" value="HTH_ArsR_DNA-bd_dom"/>
</dbReference>
<feature type="domain" description="HTH arsR-type" evidence="5">
    <location>
        <begin position="244"/>
        <end position="316"/>
    </location>
</feature>
<dbReference type="InterPro" id="IPR036390">
    <property type="entry name" value="WH_DNA-bd_sf"/>
</dbReference>
<name>A0ABS9SUQ8_9ACTN</name>
<keyword evidence="1" id="KW-0805">Transcription regulation</keyword>
<reference evidence="6" key="2">
    <citation type="journal article" date="2023" name="Int. J. Syst. Evol. Microbiol.">
        <title>Streptomyces marispadix sp. nov., isolated from marine beach sediment of the Northern Coast of Portugal.</title>
        <authorList>
            <person name="dos Santos J.D.N."/>
            <person name="Vitorino I.R."/>
            <person name="Kallscheuer N."/>
            <person name="Srivastava A."/>
            <person name="Krautwurst S."/>
            <person name="Marz M."/>
            <person name="Jogler C."/>
            <person name="Lobo Da Cunha A."/>
            <person name="Catita J."/>
            <person name="Goncalves H."/>
            <person name="Gonzalez I."/>
            <person name="Reyes F."/>
            <person name="Lage O.M."/>
        </authorList>
    </citation>
    <scope>NUCLEOTIDE SEQUENCE</scope>
    <source>
        <strain evidence="6">M600PL45_2</strain>
    </source>
</reference>
<feature type="compositionally biased region" description="Pro residues" evidence="4">
    <location>
        <begin position="348"/>
        <end position="359"/>
    </location>
</feature>
<evidence type="ECO:0000313" key="6">
    <source>
        <dbReference type="EMBL" id="MCH6160007.1"/>
    </source>
</evidence>
<feature type="region of interest" description="Disordered" evidence="4">
    <location>
        <begin position="312"/>
        <end position="359"/>
    </location>
</feature>
<keyword evidence="2" id="KW-0238">DNA-binding</keyword>
<evidence type="ECO:0000256" key="4">
    <source>
        <dbReference type="SAM" id="MobiDB-lite"/>
    </source>
</evidence>
<dbReference type="Gene3D" id="1.10.10.10">
    <property type="entry name" value="Winged helix-like DNA-binding domain superfamily/Winged helix DNA-binding domain"/>
    <property type="match status" value="1"/>
</dbReference>
<dbReference type="InterPro" id="IPR051011">
    <property type="entry name" value="Metal_resp_trans_reg"/>
</dbReference>
<evidence type="ECO:0000256" key="2">
    <source>
        <dbReference type="ARBA" id="ARBA00023125"/>
    </source>
</evidence>
<dbReference type="PANTHER" id="PTHR43132">
    <property type="entry name" value="ARSENICAL RESISTANCE OPERON REPRESSOR ARSR-RELATED"/>
    <property type="match status" value="1"/>
</dbReference>
<gene>
    <name evidence="6" type="ORF">MMA15_06110</name>
</gene>
<keyword evidence="3" id="KW-0804">Transcription</keyword>
<evidence type="ECO:0000259" key="5">
    <source>
        <dbReference type="SMART" id="SM00418"/>
    </source>
</evidence>
<dbReference type="SMART" id="SM00418">
    <property type="entry name" value="HTH_ARSR"/>
    <property type="match status" value="1"/>
</dbReference>
<dbReference type="PANTHER" id="PTHR43132:SF8">
    <property type="entry name" value="HTH-TYPE TRANSCRIPTIONAL REGULATOR KMTR"/>
    <property type="match status" value="1"/>
</dbReference>
<dbReference type="InterPro" id="IPR011991">
    <property type="entry name" value="ArsR-like_HTH"/>
</dbReference>
<dbReference type="Proteomes" id="UP001166784">
    <property type="component" value="Unassembled WGS sequence"/>
</dbReference>
<comment type="caution">
    <text evidence="6">The sequence shown here is derived from an EMBL/GenBank/DDBJ whole genome shotgun (WGS) entry which is preliminary data.</text>
</comment>
<protein>
    <submittedName>
        <fullName evidence="6">Winged helix-turn-helix domain-containing protein</fullName>
    </submittedName>
</protein>
<keyword evidence="7" id="KW-1185">Reference proteome</keyword>
<dbReference type="CDD" id="cd00090">
    <property type="entry name" value="HTH_ARSR"/>
    <property type="match status" value="1"/>
</dbReference>
<dbReference type="EMBL" id="JAKWJU010000002">
    <property type="protein sequence ID" value="MCH6160007.1"/>
    <property type="molecule type" value="Genomic_DNA"/>
</dbReference>
<dbReference type="SUPFAM" id="SSF46785">
    <property type="entry name" value="Winged helix' DNA-binding domain"/>
    <property type="match status" value="1"/>
</dbReference>
<sequence>MRIHFTLTDLTRIRFAGPSSRLATSAFSTARLAHHPGPPQLDLWRRAVRPRLACGPTPFTDLLPSAPEHPVPGFLRPQRGLRTLEEELERLCATPREVFRAELDHLATRRALPRWTRRLADGDRRAVAGLAASVRDYHRAAVAPYWPGLSTVLAADLAMRARQLRDGGVEEVLNTLHPRMHWRAPVLEIEGSDLEYRLDGRGLLLAPAAFSSYVPCDPHDRQPTLYYEVTRSPVSPASRAGSANRLAALLGHSRAAVLQVIAEGVSTSELARRTGLSPASASEHATVLRGVGLVHTERSGRHSRHALTPLGAELLLGPPGSHTGCDTTSPMTEAPASSEPRGVTSPVQPTPSAPRPGSA</sequence>
<accession>A0ABS9SUQ8</accession>
<evidence type="ECO:0000313" key="7">
    <source>
        <dbReference type="Proteomes" id="UP001166784"/>
    </source>
</evidence>
<dbReference type="InterPro" id="IPR036388">
    <property type="entry name" value="WH-like_DNA-bd_sf"/>
</dbReference>